<dbReference type="AlphaFoldDB" id="A0AAD5LYW1"/>
<keyword evidence="3" id="KW-1185">Reference proteome</keyword>
<feature type="region of interest" description="Disordered" evidence="1">
    <location>
        <begin position="1"/>
        <end position="59"/>
    </location>
</feature>
<name>A0AAD5LYW1_PYTIN</name>
<protein>
    <submittedName>
        <fullName evidence="2">Uncharacterized protein</fullName>
    </submittedName>
</protein>
<comment type="caution">
    <text evidence="2">The sequence shown here is derived from an EMBL/GenBank/DDBJ whole genome shotgun (WGS) entry which is preliminary data.</text>
</comment>
<proteinExistence type="predicted"/>
<organism evidence="2 3">
    <name type="scientific">Pythium insidiosum</name>
    <name type="common">Pythiosis disease agent</name>
    <dbReference type="NCBI Taxonomy" id="114742"/>
    <lineage>
        <taxon>Eukaryota</taxon>
        <taxon>Sar</taxon>
        <taxon>Stramenopiles</taxon>
        <taxon>Oomycota</taxon>
        <taxon>Peronosporomycetes</taxon>
        <taxon>Pythiales</taxon>
        <taxon>Pythiaceae</taxon>
        <taxon>Pythium</taxon>
    </lineage>
</organism>
<dbReference type="PANTHER" id="PTHR36749">
    <property type="entry name" value="F7O18.3 PROTEIN"/>
    <property type="match status" value="1"/>
</dbReference>
<sequence>MDTASADDLYAGLPVPSSKPRGDAKRKAPAAERGSDEKVDADCSGGAPPPPEKRAKAAQKELSLEDALTRLQTHIMVDKKFAKAASLLSKLVDEKLSSSTADSFMRMLTECIEQKQAAWSGKPEFAALVRCVLAKRSELPATYDQALEDWRLWAVTHQELFTDDTFEFARAAKLVRARLETVLSSTAQDGDKRDVAQLRRLMPLLRTLFKRHTTAWAKTVVETVLGICTRHRLVFDDEDRAEVDQWTKAIQDRRHAPSVAHSAASDARRNVVVVDGGAMSEAKPKVGRSNHPLFNIH</sequence>
<evidence type="ECO:0000256" key="1">
    <source>
        <dbReference type="SAM" id="MobiDB-lite"/>
    </source>
</evidence>
<feature type="compositionally biased region" description="Basic and acidic residues" evidence="1">
    <location>
        <begin position="20"/>
        <end position="41"/>
    </location>
</feature>
<gene>
    <name evidence="2" type="ORF">P43SY_000824</name>
</gene>
<evidence type="ECO:0000313" key="2">
    <source>
        <dbReference type="EMBL" id="KAJ0398302.1"/>
    </source>
</evidence>
<reference evidence="2" key="1">
    <citation type="submission" date="2021-12" db="EMBL/GenBank/DDBJ databases">
        <title>Prjna785345.</title>
        <authorList>
            <person name="Rujirawat T."/>
            <person name="Krajaejun T."/>
        </authorList>
    </citation>
    <scope>NUCLEOTIDE SEQUENCE</scope>
    <source>
        <strain evidence="2">Pi057C3</strain>
    </source>
</reference>
<dbReference type="EMBL" id="JAKCXM010000221">
    <property type="protein sequence ID" value="KAJ0398302.1"/>
    <property type="molecule type" value="Genomic_DNA"/>
</dbReference>
<dbReference type="PANTHER" id="PTHR36749:SF1">
    <property type="entry name" value="F7O18.3 PROTEIN"/>
    <property type="match status" value="1"/>
</dbReference>
<evidence type="ECO:0000313" key="3">
    <source>
        <dbReference type="Proteomes" id="UP001209570"/>
    </source>
</evidence>
<accession>A0AAD5LYW1</accession>
<dbReference type="Proteomes" id="UP001209570">
    <property type="component" value="Unassembled WGS sequence"/>
</dbReference>